<proteinExistence type="predicted"/>
<dbReference type="AlphaFoldDB" id="A0A427XYM6"/>
<evidence type="ECO:0000256" key="1">
    <source>
        <dbReference type="SAM" id="MobiDB-lite"/>
    </source>
</evidence>
<name>A0A427XYM6_9TREE</name>
<gene>
    <name evidence="2" type="ORF">EHS25_005231</name>
</gene>
<comment type="caution">
    <text evidence="2">The sequence shown here is derived from an EMBL/GenBank/DDBJ whole genome shotgun (WGS) entry which is preliminary data.</text>
</comment>
<evidence type="ECO:0000313" key="3">
    <source>
        <dbReference type="Proteomes" id="UP000279259"/>
    </source>
</evidence>
<dbReference type="Proteomes" id="UP000279259">
    <property type="component" value="Unassembled WGS sequence"/>
</dbReference>
<dbReference type="EMBL" id="RSCD01000022">
    <property type="protein sequence ID" value="RSH83986.1"/>
    <property type="molecule type" value="Genomic_DNA"/>
</dbReference>
<reference evidence="2 3" key="1">
    <citation type="submission" date="2018-11" db="EMBL/GenBank/DDBJ databases">
        <title>Genome sequence of Saitozyma podzolica DSM 27192.</title>
        <authorList>
            <person name="Aliyu H."/>
            <person name="Gorte O."/>
            <person name="Ochsenreither K."/>
        </authorList>
    </citation>
    <scope>NUCLEOTIDE SEQUENCE [LARGE SCALE GENOMIC DNA]</scope>
    <source>
        <strain evidence="2 3">DSM 27192</strain>
    </source>
</reference>
<organism evidence="2 3">
    <name type="scientific">Saitozyma podzolica</name>
    <dbReference type="NCBI Taxonomy" id="1890683"/>
    <lineage>
        <taxon>Eukaryota</taxon>
        <taxon>Fungi</taxon>
        <taxon>Dikarya</taxon>
        <taxon>Basidiomycota</taxon>
        <taxon>Agaricomycotina</taxon>
        <taxon>Tremellomycetes</taxon>
        <taxon>Tremellales</taxon>
        <taxon>Trimorphomycetaceae</taxon>
        <taxon>Saitozyma</taxon>
    </lineage>
</organism>
<dbReference type="OrthoDB" id="10532738at2759"/>
<feature type="compositionally biased region" description="Pro residues" evidence="1">
    <location>
        <begin position="426"/>
        <end position="436"/>
    </location>
</feature>
<sequence length="436" mass="48364">MDMLYAFALTSQATSPTEDPCEKYGRGARLTESQLPLSSARYTLVSHYLVSERMVDGHAQQEVHHLTDGESVKQMKRRLELSSVVSGTLALLGSRSIVEVHPNAKSWSEIFEQTSGDHQSTPDDEDGCITPIQRYRLSFTSLCPGPAFEGMITRWTAAERAAKEAPAAKHSSLWIVEDNGYIRDDNTEKLMSTRHVLITASSQFQEESAQHGAGAMLKAFQRLSSGVKYTLVSYYLVSETTFDDDQSEQTVSHLGNSRRLQRTRWMLEQSSPSLLADSAASAIPGSWPVDLSLSNVHPNADSWAQIFEQTSCDHWPSTWNERGVPLQRNRLSFGNPSQNFAGIPVVTRKQAADTASEKSADSDYTSLTLIEHGHILRKGGEDPSRPLVSRYDWQTATSQDLERLENLWKTRDKGHAIRPVNRKASPAPPPPAGQPA</sequence>
<accession>A0A427XYM6</accession>
<keyword evidence="3" id="KW-1185">Reference proteome</keyword>
<feature type="region of interest" description="Disordered" evidence="1">
    <location>
        <begin position="409"/>
        <end position="436"/>
    </location>
</feature>
<evidence type="ECO:0000313" key="2">
    <source>
        <dbReference type="EMBL" id="RSH83986.1"/>
    </source>
</evidence>
<protein>
    <submittedName>
        <fullName evidence="2">Uncharacterized protein</fullName>
    </submittedName>
</protein>